<organism evidence="1 2">
    <name type="scientific">Paenibacillus agilis</name>
    <dbReference type="NCBI Taxonomy" id="3020863"/>
    <lineage>
        <taxon>Bacteria</taxon>
        <taxon>Bacillati</taxon>
        <taxon>Bacillota</taxon>
        <taxon>Bacilli</taxon>
        <taxon>Bacillales</taxon>
        <taxon>Paenibacillaceae</taxon>
        <taxon>Paenibacillus</taxon>
    </lineage>
</organism>
<evidence type="ECO:0000313" key="2">
    <source>
        <dbReference type="Proteomes" id="UP000318102"/>
    </source>
</evidence>
<accession>A0A559IHF7</accession>
<dbReference type="InterPro" id="IPR019658">
    <property type="entry name" value="DUF2515"/>
</dbReference>
<dbReference type="EMBL" id="VNJK01000004">
    <property type="protein sequence ID" value="TVX87102.1"/>
    <property type="molecule type" value="Genomic_DNA"/>
</dbReference>
<sequence length="473" mass="55396">MLCNKLFIILLFHYLTAYVKPLVTNLLPMGILTSSAHFGRKLTFLFWKEPCAALSKLTRIPWKETIKLVQQFIRTTCNTIRRVIDNAMARWLPQRPRTLEWNDSLVIRIEDNLKRYFLEQGKQKSADSLFHTIHRHHLSRDERELIQYIKRSVRNANRSNITRTAAYLRMYTSHPELHWALLAHMVSRNGGYNMTDLKGEWLPAFMNSEYRHWSYRMLERCNALIFHDAYCQLLLYASSRKSGKSLFHLLPFFGVSAFMTPVWDTFWIQPNSPLLTISLIINEQNVIEGRVVQNPAFQQHIIQRKDFLAHGLLQMNQIVFPTQTPHATSPARLVGLTLERFDNLEERIAFGKQLYTIMFDIPDVLEGVQKFARTVPHTGSRADYWPHRFTLDKLALRRDRTTNVAYSPRLVEVWQDEQHAPIEVGDWLHDERAVHDLYLPTVPHAIDMNDAHNELLNEMQSLARIAANKNSMK</sequence>
<name>A0A559IHF7_9BACL</name>
<protein>
    <submittedName>
        <fullName evidence="1">DUF2515 domain-containing protein</fullName>
    </submittedName>
</protein>
<gene>
    <name evidence="1" type="ORF">FPZ44_21645</name>
</gene>
<reference evidence="1 2" key="1">
    <citation type="submission" date="2019-07" db="EMBL/GenBank/DDBJ databases">
        <authorList>
            <person name="Kim J."/>
        </authorList>
    </citation>
    <scope>NUCLEOTIDE SEQUENCE [LARGE SCALE GENOMIC DNA]</scope>
    <source>
        <strain evidence="1 2">N4</strain>
    </source>
</reference>
<dbReference type="Proteomes" id="UP000318102">
    <property type="component" value="Unassembled WGS sequence"/>
</dbReference>
<comment type="caution">
    <text evidence="1">The sequence shown here is derived from an EMBL/GenBank/DDBJ whole genome shotgun (WGS) entry which is preliminary data.</text>
</comment>
<keyword evidence="2" id="KW-1185">Reference proteome</keyword>
<proteinExistence type="predicted"/>
<dbReference type="OrthoDB" id="2690514at2"/>
<dbReference type="AlphaFoldDB" id="A0A559IHF7"/>
<evidence type="ECO:0000313" key="1">
    <source>
        <dbReference type="EMBL" id="TVX87102.1"/>
    </source>
</evidence>
<dbReference type="Pfam" id="PF10720">
    <property type="entry name" value="DUF2515"/>
    <property type="match status" value="1"/>
</dbReference>